<dbReference type="PANTHER" id="PTHR43179">
    <property type="entry name" value="RHAMNOSYLTRANSFERASE WBBL"/>
    <property type="match status" value="1"/>
</dbReference>
<evidence type="ECO:0000259" key="1">
    <source>
        <dbReference type="Pfam" id="PF00535"/>
    </source>
</evidence>
<dbReference type="GO" id="GO:0102096">
    <property type="term" value="F:decaprenyl-N-acetyl-alpha-D-glucosaminyl-pyrophosphate:dTDP-alpha-L-rhamnose rhamnosyltransferase activity"/>
    <property type="evidence" value="ECO:0007669"/>
    <property type="project" value="UniProtKB-EC"/>
</dbReference>
<dbReference type="InterPro" id="IPR029044">
    <property type="entry name" value="Nucleotide-diphossugar_trans"/>
</dbReference>
<dbReference type="CDD" id="cd04186">
    <property type="entry name" value="GT_2_like_c"/>
    <property type="match status" value="1"/>
</dbReference>
<evidence type="ECO:0000259" key="2">
    <source>
        <dbReference type="Pfam" id="PF13632"/>
    </source>
</evidence>
<dbReference type="SUPFAM" id="SSF53448">
    <property type="entry name" value="Nucleotide-diphospho-sugar transferases"/>
    <property type="match status" value="1"/>
</dbReference>
<dbReference type="EMBL" id="CP012801">
    <property type="protein sequence ID" value="ALJ57726.1"/>
    <property type="molecule type" value="Genomic_DNA"/>
</dbReference>
<sequence>MKFSVVIVNYNVKYYLEQCLCSLYRAIDNLSAEIFVVDNASVDDSEAYLTERFPRITYIYNKENVGFARANNQAIRQAKGEYVLLLNPDTVLPEQTLEEALLFMDTHPCVGAAGVKMLTDDGRFLRESKRGYPTLAATFGKLSGLGKLFPRSKGLGGYYCNALDADAIHRVEVLAGAFMLLRRSALEKSGLLDEDFFMYGEDIDLSCRIEKAGYENYYLPYPILHYKGESTSKDTYHHVRVFCGAMDIFFRKHGERYGLMGRWLVRIGIHLQMYIRLLMLSLRRIFSIPGKKAKVPFLKGQAFPRFLVFGEEATIHSLRGLFKRNGLIGKHHFVVANEASAADGHAGPFISLKGFTHVVYDCRAFSFSTIIRLLSRHRKMGLRLGIYNPESRVLVTSEKCYL</sequence>
<dbReference type="AlphaFoldDB" id="A0A0P0FTS3"/>
<evidence type="ECO:0000313" key="4">
    <source>
        <dbReference type="Proteomes" id="UP000061809"/>
    </source>
</evidence>
<accession>A0A0P0FTS3</accession>
<keyword evidence="3" id="KW-0808">Transferase</keyword>
<dbReference type="PANTHER" id="PTHR43179:SF7">
    <property type="entry name" value="RHAMNOSYLTRANSFERASE WBBL"/>
    <property type="match status" value="1"/>
</dbReference>
<dbReference type="Gene3D" id="3.90.550.10">
    <property type="entry name" value="Spore Coat Polysaccharide Biosynthesis Protein SpsA, Chain A"/>
    <property type="match status" value="1"/>
</dbReference>
<evidence type="ECO:0000313" key="3">
    <source>
        <dbReference type="EMBL" id="ALJ57726.1"/>
    </source>
</evidence>
<dbReference type="EC" id="2.4.1.289" evidence="3"/>
<gene>
    <name evidence="3" type="primary">wbbL_1</name>
    <name evidence="3" type="ORF">BcellWH2_00452</name>
</gene>
<organism evidence="3 4">
    <name type="scientific">Bacteroides cellulosilyticus</name>
    <dbReference type="NCBI Taxonomy" id="246787"/>
    <lineage>
        <taxon>Bacteria</taxon>
        <taxon>Pseudomonadati</taxon>
        <taxon>Bacteroidota</taxon>
        <taxon>Bacteroidia</taxon>
        <taxon>Bacteroidales</taxon>
        <taxon>Bacteroidaceae</taxon>
        <taxon>Bacteroides</taxon>
    </lineage>
</organism>
<dbReference type="PATRIC" id="fig|246787.4.peg.478"/>
<protein>
    <submittedName>
        <fullName evidence="3">N-acetylglucosaminyl-diphospho-decaprenol L-rhamnosyltransferase</fullName>
        <ecNumber evidence="3">2.4.1.289</ecNumber>
    </submittedName>
</protein>
<proteinExistence type="predicted"/>
<dbReference type="InterPro" id="IPR001173">
    <property type="entry name" value="Glyco_trans_2-like"/>
</dbReference>
<dbReference type="Pfam" id="PF00535">
    <property type="entry name" value="Glycos_transf_2"/>
    <property type="match status" value="1"/>
</dbReference>
<feature type="domain" description="Glycosyltransferase 2-like" evidence="1">
    <location>
        <begin position="4"/>
        <end position="151"/>
    </location>
</feature>
<name>A0A0P0FTS3_9BACE</name>
<feature type="domain" description="Glycosyltransferase 2-like" evidence="2">
    <location>
        <begin position="165"/>
        <end position="237"/>
    </location>
</feature>
<keyword evidence="3" id="KW-0328">Glycosyltransferase</keyword>
<dbReference type="KEGG" id="bcel:BcellWH2_00452"/>
<reference evidence="3 4" key="1">
    <citation type="journal article" date="2015" name="Science">
        <title>Genetic determinants of in vivo fitness and diet responsiveness in multiple human gut Bacteroides.</title>
        <authorList>
            <person name="Wu M."/>
            <person name="McNulty N.P."/>
            <person name="Rodionov D.A."/>
            <person name="Khoroshkin M.S."/>
            <person name="Griffin N.W."/>
            <person name="Cheng J."/>
            <person name="Latreille P."/>
            <person name="Kerstetter R.A."/>
            <person name="Terrapon N."/>
            <person name="Henrissat B."/>
            <person name="Osterman A.L."/>
            <person name="Gordon J.I."/>
        </authorList>
    </citation>
    <scope>NUCLEOTIDE SEQUENCE [LARGE SCALE GENOMIC DNA]</scope>
    <source>
        <strain evidence="3 4">WH2</strain>
    </source>
</reference>
<dbReference type="Proteomes" id="UP000061809">
    <property type="component" value="Chromosome"/>
</dbReference>
<dbReference type="Pfam" id="PF13632">
    <property type="entry name" value="Glyco_trans_2_3"/>
    <property type="match status" value="1"/>
</dbReference>
<dbReference type="RefSeq" id="WP_022208598.1">
    <property type="nucleotide sequence ID" value="NZ_CAXSKE010000002.1"/>
</dbReference>